<dbReference type="SUPFAM" id="SSF48371">
    <property type="entry name" value="ARM repeat"/>
    <property type="match status" value="1"/>
</dbReference>
<dbReference type="AlphaFoldDB" id="A0A0J9S7V7"/>
<evidence type="ECO:0000256" key="3">
    <source>
        <dbReference type="ARBA" id="ARBA00022927"/>
    </source>
</evidence>
<gene>
    <name evidence="5" type="ORF">PVIIG_00186</name>
</gene>
<dbReference type="OrthoDB" id="29145at2759"/>
<reference evidence="5 6" key="1">
    <citation type="submission" date="2011-08" db="EMBL/GenBank/DDBJ databases">
        <title>The Genome Sequence of Plasmodium vivax India VII.</title>
        <authorList>
            <consortium name="The Broad Institute Genome Sequencing Platform"/>
            <consortium name="The Broad Institute Genome Sequencing Center for Infectious Disease"/>
            <person name="Neafsey D."/>
            <person name="Carlton J."/>
            <person name="Barnwell J."/>
            <person name="Collins W."/>
            <person name="Escalante A."/>
            <person name="Mullikin J."/>
            <person name="Saul A."/>
            <person name="Guigo R."/>
            <person name="Camara F."/>
            <person name="Young S.K."/>
            <person name="Zeng Q."/>
            <person name="Gargeya S."/>
            <person name="Fitzgerald M."/>
            <person name="Haas B."/>
            <person name="Abouelleil A."/>
            <person name="Alvarado L."/>
            <person name="Arachchi H.M."/>
            <person name="Berlin A."/>
            <person name="Brown A."/>
            <person name="Chapman S.B."/>
            <person name="Chen Z."/>
            <person name="Dunbar C."/>
            <person name="Freedman E."/>
            <person name="Gearin G."/>
            <person name="Gellesch M."/>
            <person name="Goldberg J."/>
            <person name="Griggs A."/>
            <person name="Gujja S."/>
            <person name="Heiman D."/>
            <person name="Howarth C."/>
            <person name="Larson L."/>
            <person name="Lui A."/>
            <person name="MacDonald P.J.P."/>
            <person name="Montmayeur A."/>
            <person name="Murphy C."/>
            <person name="Neiman D."/>
            <person name="Pearson M."/>
            <person name="Priest M."/>
            <person name="Roberts A."/>
            <person name="Saif S."/>
            <person name="Shea T."/>
            <person name="Shenoy N."/>
            <person name="Sisk P."/>
            <person name="Stolte C."/>
            <person name="Sykes S."/>
            <person name="Wortman J."/>
            <person name="Nusbaum C."/>
            <person name="Birren B."/>
        </authorList>
    </citation>
    <scope>NUCLEOTIDE SEQUENCE [LARGE SCALE GENOMIC DNA]</scope>
    <source>
        <strain evidence="5 6">India VII</strain>
    </source>
</reference>
<dbReference type="GO" id="GO:0015031">
    <property type="term" value="P:protein transport"/>
    <property type="evidence" value="ECO:0007669"/>
    <property type="project" value="UniProtKB-KW"/>
</dbReference>
<name>A0A0J9S7V7_PLAVI</name>
<dbReference type="EMBL" id="KQ234361">
    <property type="protein sequence ID" value="KMZ78791.1"/>
    <property type="molecule type" value="Genomic_DNA"/>
</dbReference>
<sequence length="710" mass="79219">MDNPNFSNPSSVNMSFFLNSNKNMSNVNMISNANSNSNNCNSSFIHDGQGQNTDAFNQLNKNDESIDILVNQMENSFSISTDIIKNVSNLLESTKVEEKIKGIRLVYASLHYKYKNNSDYKKNLLNRGCVMLNTQEKNDVDNVDSEGTPNNANAHQNGYGNFLATNYNGDTVGMFSTKNDPNNGINGSGGTSANCSPGAVGSSSPSGNAQTQAQAQHSNGLLNSYPGNDQINLKVLNSMIFANYKSINNVDEYFDLLDKCLTRENVIDINLGDIFEMNIINVIKALLYNYIFHNDEIIVEALTLLIIIFGCCGSGEKIKQDVVDELYTCSVYMLKNICQKSCEKVFTPLIVQLIISLLRTILIYDITKLKNDLIDNKGIVEVLLKAVENIPNLNGVRVCYTLVVYGLKMFYVSTCQIYEKSFLRELEIITNYLSTCIKMNDERVLFLTSSTCITICENQIGIDVLLKTDILHNAVILCESANPDLAFEALSIISKIAYAANHQQICILISCNVIKALKKILNNMKIKPGARARACNALGNIGCETASEVELLIKNDVFPLLVDIFQTDNDFNTKIEAAYAVCACLSKANQKQVGYIISCTATTNRLGQNICMQLIADMLELVSESDPMNNGSVKLCKSILRGLENILDKGDDETRDLSLWENPYVFMFKEVQGDIKLFQMQFFPEYYVVNKTYDILAKYFSLTSTWNNRK</sequence>
<feature type="compositionally biased region" description="Low complexity" evidence="4">
    <location>
        <begin position="196"/>
        <end position="207"/>
    </location>
</feature>
<dbReference type="InterPro" id="IPR016024">
    <property type="entry name" value="ARM-type_fold"/>
</dbReference>
<feature type="compositionally biased region" description="Polar residues" evidence="4">
    <location>
        <begin position="208"/>
        <end position="221"/>
    </location>
</feature>
<evidence type="ECO:0000256" key="4">
    <source>
        <dbReference type="SAM" id="MobiDB-lite"/>
    </source>
</evidence>
<dbReference type="PANTHER" id="PTHR23316">
    <property type="entry name" value="IMPORTIN ALPHA"/>
    <property type="match status" value="1"/>
</dbReference>
<organism evidence="5 6">
    <name type="scientific">Plasmodium vivax India VII</name>
    <dbReference type="NCBI Taxonomy" id="1077284"/>
    <lineage>
        <taxon>Eukaryota</taxon>
        <taxon>Sar</taxon>
        <taxon>Alveolata</taxon>
        <taxon>Apicomplexa</taxon>
        <taxon>Aconoidasida</taxon>
        <taxon>Haemosporida</taxon>
        <taxon>Plasmodiidae</taxon>
        <taxon>Plasmodium</taxon>
        <taxon>Plasmodium (Plasmodium)</taxon>
    </lineage>
</organism>
<protein>
    <submittedName>
        <fullName evidence="5">Uncharacterized protein</fullName>
    </submittedName>
</protein>
<feature type="region of interest" description="Disordered" evidence="4">
    <location>
        <begin position="178"/>
        <end position="221"/>
    </location>
</feature>
<evidence type="ECO:0000256" key="2">
    <source>
        <dbReference type="ARBA" id="ARBA00022448"/>
    </source>
</evidence>
<dbReference type="FunFam" id="1.25.10.10:FF:000495">
    <property type="entry name" value="Uncharacterized protein"/>
    <property type="match status" value="1"/>
</dbReference>
<evidence type="ECO:0000313" key="6">
    <source>
        <dbReference type="Proteomes" id="UP000053562"/>
    </source>
</evidence>
<proteinExistence type="inferred from homology"/>
<evidence type="ECO:0000256" key="1">
    <source>
        <dbReference type="ARBA" id="ARBA00010394"/>
    </source>
</evidence>
<evidence type="ECO:0000313" key="5">
    <source>
        <dbReference type="EMBL" id="KMZ78791.1"/>
    </source>
</evidence>
<keyword evidence="3" id="KW-0653">Protein transport</keyword>
<accession>A0A0J9S7V7</accession>
<dbReference type="InterPro" id="IPR011989">
    <property type="entry name" value="ARM-like"/>
</dbReference>
<keyword evidence="2" id="KW-0813">Transport</keyword>
<comment type="similarity">
    <text evidence="1">Belongs to the importin alpha family.</text>
</comment>
<dbReference type="Proteomes" id="UP000053562">
    <property type="component" value="Unassembled WGS sequence"/>
</dbReference>
<dbReference type="Gene3D" id="1.25.10.10">
    <property type="entry name" value="Leucine-rich Repeat Variant"/>
    <property type="match status" value="1"/>
</dbReference>
<feature type="compositionally biased region" description="Polar residues" evidence="4">
    <location>
        <begin position="178"/>
        <end position="195"/>
    </location>
</feature>